<organism evidence="2 3">
    <name type="scientific">Solirubrobacter pauli</name>
    <dbReference type="NCBI Taxonomy" id="166793"/>
    <lineage>
        <taxon>Bacteria</taxon>
        <taxon>Bacillati</taxon>
        <taxon>Actinomycetota</taxon>
        <taxon>Thermoleophilia</taxon>
        <taxon>Solirubrobacterales</taxon>
        <taxon>Solirubrobacteraceae</taxon>
        <taxon>Solirubrobacter</taxon>
    </lineage>
</organism>
<reference evidence="2 3" key="1">
    <citation type="submission" date="2018-10" db="EMBL/GenBank/DDBJ databases">
        <title>Genomic Encyclopedia of Archaeal and Bacterial Type Strains, Phase II (KMG-II): from individual species to whole genera.</title>
        <authorList>
            <person name="Goeker M."/>
        </authorList>
    </citation>
    <scope>NUCLEOTIDE SEQUENCE [LARGE SCALE GENOMIC DNA]</scope>
    <source>
        <strain evidence="2 3">DSM 14954</strain>
    </source>
</reference>
<name>A0A660KZ09_9ACTN</name>
<evidence type="ECO:0000313" key="2">
    <source>
        <dbReference type="EMBL" id="RKQ86927.1"/>
    </source>
</evidence>
<comment type="caution">
    <text evidence="2">The sequence shown here is derived from an EMBL/GenBank/DDBJ whole genome shotgun (WGS) entry which is preliminary data.</text>
</comment>
<sequence length="219" mass="23141">MPSAPPPAAAGPNRTLTIAFESGRRLAPDALRINPAGATLEVDGFFREPLKLTLGQLHLGMIDRGPAKAKGEKGRFPVLRRLTATTVVPREQGIEGWLWTSIGGSALTILGDEDAAPSGALLFTKPLTAEQLKPTMEPKAFEALAARSPLGVPAIPGVLFRAAEPANAETAFRTYGLLRPLTDREVPPTMRRSLPTDRPADPAIQAPTRSSGSVAPPGF</sequence>
<dbReference type="EMBL" id="RBIL01000002">
    <property type="protein sequence ID" value="RKQ86927.1"/>
    <property type="molecule type" value="Genomic_DNA"/>
</dbReference>
<dbReference type="Proteomes" id="UP000278962">
    <property type="component" value="Unassembled WGS sequence"/>
</dbReference>
<evidence type="ECO:0000313" key="3">
    <source>
        <dbReference type="Proteomes" id="UP000278962"/>
    </source>
</evidence>
<evidence type="ECO:0000256" key="1">
    <source>
        <dbReference type="SAM" id="MobiDB-lite"/>
    </source>
</evidence>
<feature type="region of interest" description="Disordered" evidence="1">
    <location>
        <begin position="183"/>
        <end position="219"/>
    </location>
</feature>
<proteinExistence type="predicted"/>
<protein>
    <submittedName>
        <fullName evidence="2">Uncharacterized protein</fullName>
    </submittedName>
</protein>
<dbReference type="RefSeq" id="WP_121255082.1">
    <property type="nucleotide sequence ID" value="NZ_RBIL01000002.1"/>
</dbReference>
<keyword evidence="3" id="KW-1185">Reference proteome</keyword>
<dbReference type="AlphaFoldDB" id="A0A660KZ09"/>
<dbReference type="OrthoDB" id="5242703at2"/>
<accession>A0A660KZ09</accession>
<gene>
    <name evidence="2" type="ORF">C8N24_4944</name>
</gene>